<dbReference type="Pfam" id="PF14304">
    <property type="entry name" value="CSTF_C"/>
    <property type="match status" value="1"/>
</dbReference>
<dbReference type="InterPro" id="IPR035979">
    <property type="entry name" value="RBD_domain_sf"/>
</dbReference>
<dbReference type="GO" id="GO:0005847">
    <property type="term" value="C:mRNA cleavage and polyadenylation specificity factor complex"/>
    <property type="evidence" value="ECO:0007669"/>
    <property type="project" value="TreeGrafter"/>
</dbReference>
<comment type="caution">
    <text evidence="6">The sequence shown here is derived from an EMBL/GenBank/DDBJ whole genome shotgun (WGS) entry which is preliminary data.</text>
</comment>
<reference evidence="6 7" key="1">
    <citation type="journal article" date="2020" name="ISME J.">
        <title>Uncovering the hidden diversity of litter-decomposition mechanisms in mushroom-forming fungi.</title>
        <authorList>
            <person name="Floudas D."/>
            <person name="Bentzer J."/>
            <person name="Ahren D."/>
            <person name="Johansson T."/>
            <person name="Persson P."/>
            <person name="Tunlid A."/>
        </authorList>
    </citation>
    <scope>NUCLEOTIDE SEQUENCE [LARGE SCALE GENOMIC DNA]</scope>
    <source>
        <strain evidence="6 7">CBS 661.87</strain>
    </source>
</reference>
<sequence>MSKVVFVGNVPYNMGEDQLIDVFKSVGQVIGFRLVFDRETGKPRGYGFCEFADHETAASAVRNLNNTDVGGRPLRIDLADSDPFLEGKTTVRGELIDGGVPGPSEPRSQWRVGSSGDSRSHESNSILAGLPPGVQVAKGASALDCISHSLANMQPSQLMEVLAQMKAFVITHPEQARTLLVGHPQLAYALFQSLLLNNIVDSAILQRMLAATSGGAGSAVGPTAPSRPPVPPPHLQQPQYPPTSHPGYPPPPMQSLAPPPMSTPPAAAMFAHHQHPQHPPPHPGAMPSMPAYYRPPPPAAQSAPMPQAQSSPPVAQPQQPAAQPVPIMDESTRGMLLQVFNMTQEQINAFPENERVAIQQLRTQYRGTLGL</sequence>
<feature type="compositionally biased region" description="Pro residues" evidence="4">
    <location>
        <begin position="225"/>
        <end position="263"/>
    </location>
</feature>
<protein>
    <recommendedName>
        <fullName evidence="5">RRM domain-containing protein</fullName>
    </recommendedName>
</protein>
<keyword evidence="7" id="KW-1185">Reference proteome</keyword>
<feature type="region of interest" description="Disordered" evidence="4">
    <location>
        <begin position="95"/>
        <end position="127"/>
    </location>
</feature>
<organism evidence="6 7">
    <name type="scientific">Tricholomella constricta</name>
    <dbReference type="NCBI Taxonomy" id="117010"/>
    <lineage>
        <taxon>Eukaryota</taxon>
        <taxon>Fungi</taxon>
        <taxon>Dikarya</taxon>
        <taxon>Basidiomycota</taxon>
        <taxon>Agaricomycotina</taxon>
        <taxon>Agaricomycetes</taxon>
        <taxon>Agaricomycetidae</taxon>
        <taxon>Agaricales</taxon>
        <taxon>Tricholomatineae</taxon>
        <taxon>Lyophyllaceae</taxon>
        <taxon>Tricholomella</taxon>
    </lineage>
</organism>
<dbReference type="Proteomes" id="UP000565441">
    <property type="component" value="Unassembled WGS sequence"/>
</dbReference>
<dbReference type="PANTHER" id="PTHR45735">
    <property type="entry name" value="CLEAVAGE STIMULATION FACTOR SUBUNIT 2"/>
    <property type="match status" value="1"/>
</dbReference>
<dbReference type="Gene3D" id="3.30.70.330">
    <property type="match status" value="1"/>
</dbReference>
<evidence type="ECO:0000256" key="3">
    <source>
        <dbReference type="PROSITE-ProRule" id="PRU00176"/>
    </source>
</evidence>
<dbReference type="InterPro" id="IPR025742">
    <property type="entry name" value="CSTF2_hinge"/>
</dbReference>
<keyword evidence="2" id="KW-0539">Nucleus</keyword>
<dbReference type="EMBL" id="JAACJP010000005">
    <property type="protein sequence ID" value="KAF5384294.1"/>
    <property type="molecule type" value="Genomic_DNA"/>
</dbReference>
<dbReference type="OrthoDB" id="272703at2759"/>
<dbReference type="GO" id="GO:0003729">
    <property type="term" value="F:mRNA binding"/>
    <property type="evidence" value="ECO:0007669"/>
    <property type="project" value="TreeGrafter"/>
</dbReference>
<evidence type="ECO:0000259" key="5">
    <source>
        <dbReference type="PROSITE" id="PS50102"/>
    </source>
</evidence>
<feature type="domain" description="RRM" evidence="5">
    <location>
        <begin position="3"/>
        <end position="81"/>
    </location>
</feature>
<dbReference type="PROSITE" id="PS50102">
    <property type="entry name" value="RRM"/>
    <property type="match status" value="1"/>
</dbReference>
<dbReference type="PANTHER" id="PTHR45735:SF2">
    <property type="entry name" value="CLEAVAGE STIMULATION FACTOR SUBUNIT 2"/>
    <property type="match status" value="1"/>
</dbReference>
<evidence type="ECO:0000313" key="7">
    <source>
        <dbReference type="Proteomes" id="UP000565441"/>
    </source>
</evidence>
<dbReference type="GO" id="GO:0031124">
    <property type="term" value="P:mRNA 3'-end processing"/>
    <property type="evidence" value="ECO:0007669"/>
    <property type="project" value="InterPro"/>
</dbReference>
<dbReference type="InterPro" id="IPR012677">
    <property type="entry name" value="Nucleotide-bd_a/b_plait_sf"/>
</dbReference>
<dbReference type="SUPFAM" id="SSF54928">
    <property type="entry name" value="RNA-binding domain, RBD"/>
    <property type="match status" value="1"/>
</dbReference>
<dbReference type="InterPro" id="IPR000504">
    <property type="entry name" value="RRM_dom"/>
</dbReference>
<dbReference type="Gene3D" id="1.10.20.70">
    <property type="entry name" value="Transcription termination and cleavage factor, C-terminal domain"/>
    <property type="match status" value="1"/>
</dbReference>
<keyword evidence="3" id="KW-0694">RNA-binding</keyword>
<dbReference type="Pfam" id="PF00076">
    <property type="entry name" value="RRM_1"/>
    <property type="match status" value="1"/>
</dbReference>
<evidence type="ECO:0000256" key="1">
    <source>
        <dbReference type="ARBA" id="ARBA00004123"/>
    </source>
</evidence>
<dbReference type="CDD" id="cd12398">
    <property type="entry name" value="RRM_CSTF2_RNA15_like"/>
    <property type="match status" value="1"/>
</dbReference>
<comment type="subcellular location">
    <subcellularLocation>
        <location evidence="1">Nucleus</location>
    </subcellularLocation>
</comment>
<dbReference type="InterPro" id="IPR026896">
    <property type="entry name" value="CSTF_C"/>
</dbReference>
<evidence type="ECO:0000256" key="4">
    <source>
        <dbReference type="SAM" id="MobiDB-lite"/>
    </source>
</evidence>
<dbReference type="SMART" id="SM00360">
    <property type="entry name" value="RRM"/>
    <property type="match status" value="1"/>
</dbReference>
<evidence type="ECO:0000313" key="6">
    <source>
        <dbReference type="EMBL" id="KAF5384294.1"/>
    </source>
</evidence>
<dbReference type="InterPro" id="IPR038192">
    <property type="entry name" value="CSTF_C_sf"/>
</dbReference>
<feature type="region of interest" description="Disordered" evidence="4">
    <location>
        <begin position="214"/>
        <end position="323"/>
    </location>
</feature>
<evidence type="ECO:0000256" key="2">
    <source>
        <dbReference type="ARBA" id="ARBA00023242"/>
    </source>
</evidence>
<accession>A0A8H5M865</accession>
<name>A0A8H5M865_9AGAR</name>
<proteinExistence type="predicted"/>
<dbReference type="Gene3D" id="1.25.40.630">
    <property type="match status" value="1"/>
</dbReference>
<gene>
    <name evidence="6" type="ORF">D9615_003306</name>
</gene>
<dbReference type="AlphaFoldDB" id="A0A8H5M865"/>
<dbReference type="Pfam" id="PF14327">
    <property type="entry name" value="CSTF2_hinge"/>
    <property type="match status" value="1"/>
</dbReference>
<feature type="compositionally biased region" description="Low complexity" evidence="4">
    <location>
        <begin position="300"/>
        <end position="323"/>
    </location>
</feature>